<evidence type="ECO:0000313" key="1">
    <source>
        <dbReference type="EMBL" id="MBM7060364.1"/>
    </source>
</evidence>
<keyword evidence="2" id="KW-1185">Reference proteome</keyword>
<gene>
    <name evidence="1" type="ORF">JQX08_06565</name>
</gene>
<comment type="caution">
    <text evidence="1">The sequence shown here is derived from an EMBL/GenBank/DDBJ whole genome shotgun (WGS) entry which is preliminary data.</text>
</comment>
<dbReference type="Proteomes" id="UP000717995">
    <property type="component" value="Unassembled WGS sequence"/>
</dbReference>
<dbReference type="EMBL" id="JAFEUP010000002">
    <property type="protein sequence ID" value="MBM7060364.1"/>
    <property type="molecule type" value="Genomic_DNA"/>
</dbReference>
<accession>A0ABS2IB69</accession>
<sequence>MELNQPTQQLRKELFDMAHRTENLALELGRIAELLPEEAAFALLGAIGTMFKDADRLRAMGQSASDGRIVVASAA</sequence>
<protein>
    <submittedName>
        <fullName evidence="1">Uncharacterized protein</fullName>
    </submittedName>
</protein>
<dbReference type="RefSeq" id="WP_204915487.1">
    <property type="nucleotide sequence ID" value="NZ_JAFEUP010000002.1"/>
</dbReference>
<proteinExistence type="predicted"/>
<name>A0ABS2IB69_9GAMM</name>
<reference evidence="1 2" key="1">
    <citation type="submission" date="2021-02" db="EMBL/GenBank/DDBJ databases">
        <authorList>
            <person name="Lee D.-H."/>
        </authorList>
    </citation>
    <scope>NUCLEOTIDE SEQUENCE [LARGE SCALE GENOMIC DNA]</scope>
    <source>
        <strain evidence="1 2">UL073</strain>
    </source>
</reference>
<evidence type="ECO:0000313" key="2">
    <source>
        <dbReference type="Proteomes" id="UP000717995"/>
    </source>
</evidence>
<organism evidence="1 2">
    <name type="scientific">Zestomonas insulae</name>
    <dbReference type="NCBI Taxonomy" id="2809017"/>
    <lineage>
        <taxon>Bacteria</taxon>
        <taxon>Pseudomonadati</taxon>
        <taxon>Pseudomonadota</taxon>
        <taxon>Gammaproteobacteria</taxon>
        <taxon>Pseudomonadales</taxon>
        <taxon>Pseudomonadaceae</taxon>
        <taxon>Zestomonas</taxon>
    </lineage>
</organism>